<dbReference type="Proteomes" id="UP001524473">
    <property type="component" value="Unassembled WGS sequence"/>
</dbReference>
<proteinExistence type="predicted"/>
<comment type="caution">
    <text evidence="3">The sequence shown here is derived from an EMBL/GenBank/DDBJ whole genome shotgun (WGS) entry which is preliminary data.</text>
</comment>
<keyword evidence="4" id="KW-1185">Reference proteome</keyword>
<sequence>MNDHEIRELVKSELPYPQLTDRANIAFEKAYLALRPCAERGDARRQASEEGWKEEAVFSKARKHRGLRTMAVSLSSVAAAFLFLVLLNSAFPALAESIPGLGGIFRTLNYKFGLGSNLPTYENLIQPVNVTSGSKSCEITVREAYSEGENIFLSLQLKSADEGINSAKWLSTVYHYDEALEGYRKEYSAAVNGEQAEMTKEIIFTKEGEIFECAAVIRLPHEAAEGEKLHVELQIDALRGLREGTVMRAYPNETTPEVEITEPVLLSFDVTADTSRNTQGEAGVTVDSVAFESYESTPSCFRATLSYPCIGGVVYDFPDFGWVEAHTEDGTLLDRVSGKDGASPSAEELSVGDTVTHTASFSGVPEGTRQVIITLYNNQPRGESIGDWVDGGVIGSCVFAEFTLDLETGEAAATENYVEEGYEKLPIQEYLEILKAGPEFQNHVFLPTASFGYGRLTGPDEEYVEEEMQGEWTVSFYADTEEPLPLEVEFHWGDEIALTIPLQEQEDSIPTDTGYRTLREEWGVNVDNCVLEKEQFGLGYVDSIKREYTACFYLNREQSLKQHFWHYGDPELMSYRILNAETGEVVFDHENYERPIHYIRPQDLEE</sequence>
<dbReference type="EMBL" id="JANFZH010000070">
    <property type="protein sequence ID" value="MCQ4841732.1"/>
    <property type="molecule type" value="Genomic_DNA"/>
</dbReference>
<evidence type="ECO:0000313" key="3">
    <source>
        <dbReference type="EMBL" id="MCQ4841732.1"/>
    </source>
</evidence>
<keyword evidence="1" id="KW-0812">Transmembrane</keyword>
<organism evidence="3 4">
    <name type="scientific">Neglectibacter timonensis</name>
    <dbReference type="NCBI Taxonomy" id="1776382"/>
    <lineage>
        <taxon>Bacteria</taxon>
        <taxon>Bacillati</taxon>
        <taxon>Bacillota</taxon>
        <taxon>Clostridia</taxon>
        <taxon>Eubacteriales</taxon>
        <taxon>Oscillospiraceae</taxon>
        <taxon>Neglectibacter</taxon>
    </lineage>
</organism>
<reference evidence="3 4" key="1">
    <citation type="submission" date="2022-06" db="EMBL/GenBank/DDBJ databases">
        <title>Isolation of gut microbiota from human fecal samples.</title>
        <authorList>
            <person name="Pamer E.G."/>
            <person name="Barat B."/>
            <person name="Waligurski E."/>
            <person name="Medina S."/>
            <person name="Paddock L."/>
            <person name="Mostad J."/>
        </authorList>
    </citation>
    <scope>NUCLEOTIDE SEQUENCE [LARGE SCALE GENOMIC DNA]</scope>
    <source>
        <strain evidence="3 4">DFI.9.73</strain>
    </source>
</reference>
<dbReference type="Pfam" id="PF13786">
    <property type="entry name" value="DUF4179"/>
    <property type="match status" value="1"/>
</dbReference>
<dbReference type="InterPro" id="IPR025436">
    <property type="entry name" value="DUF4179"/>
</dbReference>
<evidence type="ECO:0000259" key="2">
    <source>
        <dbReference type="Pfam" id="PF13786"/>
    </source>
</evidence>
<evidence type="ECO:0000313" key="4">
    <source>
        <dbReference type="Proteomes" id="UP001524473"/>
    </source>
</evidence>
<accession>A0ABT1S459</accession>
<evidence type="ECO:0000256" key="1">
    <source>
        <dbReference type="SAM" id="Phobius"/>
    </source>
</evidence>
<name>A0ABT1S459_9FIRM</name>
<dbReference type="RefSeq" id="WP_066862584.1">
    <property type="nucleotide sequence ID" value="NZ_CABKVV010000013.1"/>
</dbReference>
<feature type="domain" description="DUF4179" evidence="2">
    <location>
        <begin position="75"/>
        <end position="159"/>
    </location>
</feature>
<protein>
    <submittedName>
        <fullName evidence="3">DUF4179 domain-containing protein</fullName>
    </submittedName>
</protein>
<gene>
    <name evidence="3" type="ORF">NE695_17615</name>
</gene>
<feature type="transmembrane region" description="Helical" evidence="1">
    <location>
        <begin position="70"/>
        <end position="91"/>
    </location>
</feature>
<keyword evidence="1" id="KW-1133">Transmembrane helix</keyword>
<dbReference type="Gene3D" id="2.60.40.1630">
    <property type="entry name" value="bacillus anthracis domain"/>
    <property type="match status" value="1"/>
</dbReference>
<keyword evidence="1" id="KW-0472">Membrane</keyword>
<dbReference type="GeneID" id="90531932"/>